<evidence type="ECO:0000313" key="2">
    <source>
        <dbReference type="EMBL" id="EPN31789.1"/>
    </source>
</evidence>
<comment type="caution">
    <text evidence="2">The sequence shown here is derived from an EMBL/GenBank/DDBJ whole genome shotgun (WGS) entry which is preliminary data.</text>
</comment>
<proteinExistence type="predicted"/>
<evidence type="ECO:0000313" key="3">
    <source>
        <dbReference type="Proteomes" id="UP000018849"/>
    </source>
</evidence>
<feature type="non-terminal residue" evidence="2">
    <location>
        <position position="70"/>
    </location>
</feature>
<feature type="domain" description="DUF637" evidence="1">
    <location>
        <begin position="2"/>
        <end position="49"/>
    </location>
</feature>
<dbReference type="EMBL" id="AOKF01003781">
    <property type="protein sequence ID" value="EPN31789.1"/>
    <property type="molecule type" value="Genomic_DNA"/>
</dbReference>
<dbReference type="Proteomes" id="UP000018849">
    <property type="component" value="Unassembled WGS sequence"/>
</dbReference>
<sequence>MTSTINNKGDLGAVFKDVTSSNAIKGYAMAGVMAGFVPTIDPKNLGLDLASVQTVAKKVITESVIKTAIM</sequence>
<dbReference type="Pfam" id="PF04830">
    <property type="entry name" value="DUF637"/>
    <property type="match status" value="1"/>
</dbReference>
<accession>A0A656JK40</accession>
<name>A0A656JK40_PSESF</name>
<organism evidence="2 3">
    <name type="scientific">Pseudomonas syringae pv. actinidiae ICMP 19096</name>
    <dbReference type="NCBI Taxonomy" id="1194405"/>
    <lineage>
        <taxon>Bacteria</taxon>
        <taxon>Pseudomonadati</taxon>
        <taxon>Pseudomonadota</taxon>
        <taxon>Gammaproteobacteria</taxon>
        <taxon>Pseudomonadales</taxon>
        <taxon>Pseudomonadaceae</taxon>
        <taxon>Pseudomonas</taxon>
        <taxon>Pseudomonas syringae</taxon>
    </lineage>
</organism>
<reference evidence="2 3" key="1">
    <citation type="journal article" date="2013" name="PLoS Pathog.">
        <title>Genomic analysis of the Kiwifruit pathogen Pseudomonas syringae pv. actinidiae provides insight into the origins of an emergent plant disease.</title>
        <authorList>
            <person name="McCann H.C."/>
            <person name="Rikkerink E.H."/>
            <person name="Bertels F."/>
            <person name="Fiers M."/>
            <person name="Lu A."/>
            <person name="Rees-George J."/>
            <person name="Andersen M.T."/>
            <person name="Gleave A.P."/>
            <person name="Haubold B."/>
            <person name="Wohlers M.W."/>
            <person name="Guttman D.S."/>
            <person name="Wang P.W."/>
            <person name="Straub C."/>
            <person name="Vanneste J.L."/>
            <person name="Rainey P.B."/>
            <person name="Templeton M.D."/>
        </authorList>
    </citation>
    <scope>NUCLEOTIDE SEQUENCE [LARGE SCALE GENOMIC DNA]</scope>
    <source>
        <strain evidence="2 3">ICMP 19096</strain>
    </source>
</reference>
<gene>
    <name evidence="2" type="ORF">A245_44600</name>
</gene>
<protein>
    <submittedName>
        <fullName evidence="2">Putative adhesin</fullName>
    </submittedName>
</protein>
<evidence type="ECO:0000259" key="1">
    <source>
        <dbReference type="Pfam" id="PF04830"/>
    </source>
</evidence>
<dbReference type="AlphaFoldDB" id="A0A656JK40"/>
<dbReference type="InterPro" id="IPR006915">
    <property type="entry name" value="DUF637_hemagglutn_put"/>
</dbReference>